<comment type="caution">
    <text evidence="9">The sequence shown here is derived from an EMBL/GenBank/DDBJ whole genome shotgun (WGS) entry which is preliminary data.</text>
</comment>
<reference evidence="9 10" key="1">
    <citation type="journal article" date="2018" name="Nat. Ecol. Evol.">
        <title>Genomic signatures of mitonuclear coevolution across populations of Tigriopus californicus.</title>
        <authorList>
            <person name="Barreto F.S."/>
            <person name="Watson E.T."/>
            <person name="Lima T.G."/>
            <person name="Willett C.S."/>
            <person name="Edmands S."/>
            <person name="Li W."/>
            <person name="Burton R.S."/>
        </authorList>
    </citation>
    <scope>NUCLEOTIDE SEQUENCE [LARGE SCALE GENOMIC DNA]</scope>
    <source>
        <strain evidence="9 10">San Diego</strain>
    </source>
</reference>
<evidence type="ECO:0000256" key="7">
    <source>
        <dbReference type="PROSITE-ProRule" id="PRU01379"/>
    </source>
</evidence>
<keyword evidence="5" id="KW-0862">Zinc</keyword>
<dbReference type="GO" id="GO:0004181">
    <property type="term" value="F:metallocarboxypeptidase activity"/>
    <property type="evidence" value="ECO:0007669"/>
    <property type="project" value="InterPro"/>
</dbReference>
<organism evidence="9 10">
    <name type="scientific">Tigriopus californicus</name>
    <name type="common">Marine copepod</name>
    <dbReference type="NCBI Taxonomy" id="6832"/>
    <lineage>
        <taxon>Eukaryota</taxon>
        <taxon>Metazoa</taxon>
        <taxon>Ecdysozoa</taxon>
        <taxon>Arthropoda</taxon>
        <taxon>Crustacea</taxon>
        <taxon>Multicrustacea</taxon>
        <taxon>Hexanauplia</taxon>
        <taxon>Copepoda</taxon>
        <taxon>Harpacticoida</taxon>
        <taxon>Harpacticidae</taxon>
        <taxon>Tigriopus</taxon>
    </lineage>
</organism>
<dbReference type="EMBL" id="VCGU01000007">
    <property type="protein sequence ID" value="TRY73166.1"/>
    <property type="molecule type" value="Genomic_DNA"/>
</dbReference>
<dbReference type="GO" id="GO:0005615">
    <property type="term" value="C:extracellular space"/>
    <property type="evidence" value="ECO:0007669"/>
    <property type="project" value="TreeGrafter"/>
</dbReference>
<name>A0A553P649_TIGCA</name>
<comment type="cofactor">
    <cofactor evidence="1">
        <name>Zn(2+)</name>
        <dbReference type="ChEBI" id="CHEBI:29105"/>
    </cofactor>
</comment>
<evidence type="ECO:0000256" key="1">
    <source>
        <dbReference type="ARBA" id="ARBA00001947"/>
    </source>
</evidence>
<dbReference type="SUPFAM" id="SSF53187">
    <property type="entry name" value="Zn-dependent exopeptidases"/>
    <property type="match status" value="1"/>
</dbReference>
<dbReference type="InterPro" id="IPR000834">
    <property type="entry name" value="Peptidase_M14"/>
</dbReference>
<evidence type="ECO:0000313" key="9">
    <source>
        <dbReference type="EMBL" id="TRY73166.1"/>
    </source>
</evidence>
<keyword evidence="3" id="KW-0645">Protease</keyword>
<evidence type="ECO:0000259" key="8">
    <source>
        <dbReference type="PROSITE" id="PS52035"/>
    </source>
</evidence>
<protein>
    <recommendedName>
        <fullName evidence="8">Peptidase M14 domain-containing protein</fullName>
    </recommendedName>
</protein>
<dbReference type="Gene3D" id="3.40.630.10">
    <property type="entry name" value="Zn peptidases"/>
    <property type="match status" value="1"/>
</dbReference>
<evidence type="ECO:0000256" key="6">
    <source>
        <dbReference type="ARBA" id="ARBA00023049"/>
    </source>
</evidence>
<evidence type="ECO:0000256" key="3">
    <source>
        <dbReference type="ARBA" id="ARBA00022670"/>
    </source>
</evidence>
<keyword evidence="4" id="KW-0378">Hydrolase</keyword>
<dbReference type="PROSITE" id="PS52035">
    <property type="entry name" value="PEPTIDASE_M14"/>
    <property type="match status" value="1"/>
</dbReference>
<dbReference type="Pfam" id="PF00246">
    <property type="entry name" value="Peptidase_M14"/>
    <property type="match status" value="1"/>
</dbReference>
<keyword evidence="6" id="KW-0482">Metalloprotease</keyword>
<comment type="similarity">
    <text evidence="2 7">Belongs to the peptidase M14 family.</text>
</comment>
<evidence type="ECO:0000313" key="10">
    <source>
        <dbReference type="Proteomes" id="UP000318571"/>
    </source>
</evidence>
<proteinExistence type="inferred from homology"/>
<evidence type="ECO:0000256" key="4">
    <source>
        <dbReference type="ARBA" id="ARBA00022801"/>
    </source>
</evidence>
<dbReference type="PANTHER" id="PTHR11705">
    <property type="entry name" value="PROTEASE FAMILY M14 CARBOXYPEPTIDASE A,B"/>
    <property type="match status" value="1"/>
</dbReference>
<feature type="domain" description="Peptidase M14" evidence="8">
    <location>
        <begin position="1"/>
        <end position="121"/>
    </location>
</feature>
<dbReference type="GO" id="GO:0006508">
    <property type="term" value="P:proteolysis"/>
    <property type="evidence" value="ECO:0007669"/>
    <property type="project" value="UniProtKB-KW"/>
</dbReference>
<dbReference type="PANTHER" id="PTHR11705:SF143">
    <property type="entry name" value="SLL0236 PROTEIN"/>
    <property type="match status" value="1"/>
</dbReference>
<dbReference type="GO" id="GO:0008270">
    <property type="term" value="F:zinc ion binding"/>
    <property type="evidence" value="ECO:0007669"/>
    <property type="project" value="InterPro"/>
</dbReference>
<accession>A0A553P649</accession>
<evidence type="ECO:0000256" key="2">
    <source>
        <dbReference type="ARBA" id="ARBA00005988"/>
    </source>
</evidence>
<sequence length="126" mass="14255">MKKYGREMFPLHLSFHSYGQMILRPYSHTLVPPPNVRNLDALGNVMLASLRSSGFSYRYGTSADILYAVGGASADWAYHFGVPYTYIIELPPLNSFIYTPSNIQQTCEQIWNMLVAMTGHLKVQGY</sequence>
<keyword evidence="10" id="KW-1185">Reference proteome</keyword>
<feature type="active site" description="Proton donor/acceptor" evidence="7">
    <location>
        <position position="89"/>
    </location>
</feature>
<dbReference type="Proteomes" id="UP000318571">
    <property type="component" value="Chromosome 3"/>
</dbReference>
<gene>
    <name evidence="9" type="ORF">TCAL_14041</name>
</gene>
<dbReference type="AlphaFoldDB" id="A0A553P649"/>
<evidence type="ECO:0000256" key="5">
    <source>
        <dbReference type="ARBA" id="ARBA00022833"/>
    </source>
</evidence>